<dbReference type="Proteomes" id="UP001225498">
    <property type="component" value="Unassembled WGS sequence"/>
</dbReference>
<sequence length="127" mass="14210">MDKPTYSWSQDEEIWHGPFGSIDEAIKDAFDTCAQDVTEVSIGETEVIDTGTLLTADQFCDLVQERLSDEIGESGDDFLSGATVEQRAELDALLAAWVAKVEPGPYYRVDGWKAHRFADYRLSREAE</sequence>
<dbReference type="RefSeq" id="WP_049450614.1">
    <property type="nucleotide sequence ID" value="NZ_CP182416.1"/>
</dbReference>
<reference evidence="1" key="1">
    <citation type="submission" date="2023-08" db="EMBL/GenBank/DDBJ databases">
        <authorList>
            <consortium name="Clinical and Environmental Microbiology Branch: Whole genome sequencing antimicrobial resistance pathogens in the healthcare setting"/>
        </authorList>
    </citation>
    <scope>NUCLEOTIDE SEQUENCE</scope>
    <source>
        <strain evidence="1">2023CJ-00293</strain>
    </source>
</reference>
<evidence type="ECO:0000313" key="1">
    <source>
        <dbReference type="EMBL" id="EKZ1926229.1"/>
    </source>
</evidence>
<accession>A0AAI9CIX7</accession>
<evidence type="ECO:0000313" key="2">
    <source>
        <dbReference type="Proteomes" id="UP001225498"/>
    </source>
</evidence>
<organism evidence="1 2">
    <name type="scientific">Stenotrophomonas maltophilia</name>
    <name type="common">Pseudomonas maltophilia</name>
    <name type="synonym">Xanthomonas maltophilia</name>
    <dbReference type="NCBI Taxonomy" id="40324"/>
    <lineage>
        <taxon>Bacteria</taxon>
        <taxon>Pseudomonadati</taxon>
        <taxon>Pseudomonadota</taxon>
        <taxon>Gammaproteobacteria</taxon>
        <taxon>Lysobacterales</taxon>
        <taxon>Lysobacteraceae</taxon>
        <taxon>Stenotrophomonas</taxon>
        <taxon>Stenotrophomonas maltophilia group</taxon>
    </lineage>
</organism>
<comment type="caution">
    <text evidence="1">The sequence shown here is derived from an EMBL/GenBank/DDBJ whole genome shotgun (WGS) entry which is preliminary data.</text>
</comment>
<proteinExistence type="predicted"/>
<gene>
    <name evidence="1" type="ORF">REH87_001218</name>
</gene>
<protein>
    <submittedName>
        <fullName evidence="1">Uncharacterized protein</fullName>
    </submittedName>
</protein>
<dbReference type="AlphaFoldDB" id="A0AAI9CIX7"/>
<name>A0AAI9CIX7_STEMA</name>
<dbReference type="EMBL" id="ABLTIR010000016">
    <property type="protein sequence ID" value="EKZ1926229.1"/>
    <property type="molecule type" value="Genomic_DNA"/>
</dbReference>